<name>A0A6H9YDA6_9ACTN</name>
<keyword evidence="2" id="KW-1185">Reference proteome</keyword>
<proteinExistence type="predicted"/>
<gene>
    <name evidence="1" type="ORF">F8566_34625</name>
</gene>
<protein>
    <submittedName>
        <fullName evidence="1">SRPBCC family protein</fullName>
    </submittedName>
</protein>
<dbReference type="InterPro" id="IPR019587">
    <property type="entry name" value="Polyketide_cyclase/dehydratase"/>
</dbReference>
<dbReference type="Gene3D" id="3.30.530.20">
    <property type="match status" value="1"/>
</dbReference>
<dbReference type="Pfam" id="PF10604">
    <property type="entry name" value="Polyketide_cyc2"/>
    <property type="match status" value="1"/>
</dbReference>
<dbReference type="AlphaFoldDB" id="A0A6H9YDA6"/>
<dbReference type="InterPro" id="IPR023393">
    <property type="entry name" value="START-like_dom_sf"/>
</dbReference>
<dbReference type="Proteomes" id="UP000468735">
    <property type="component" value="Unassembled WGS sequence"/>
</dbReference>
<dbReference type="SUPFAM" id="SSF55961">
    <property type="entry name" value="Bet v1-like"/>
    <property type="match status" value="1"/>
</dbReference>
<sequence length="155" mass="17238">MPEPDVSCAIEIAAPPDTVYAIVSDLPGLPAWAAETTKVRWARGATRPEPGARFLGSNRNGFFRWVTVSEIEVAEPGRRLTWRVLGAARWEYRIEPTPDGCRVTESWWDLRGFLLKRILAPVLSGVGDRVSHNRANMTRTLERLKNAAENAQVAG</sequence>
<comment type="caution">
    <text evidence="1">The sequence shown here is derived from an EMBL/GenBank/DDBJ whole genome shotgun (WGS) entry which is preliminary data.</text>
</comment>
<dbReference type="CDD" id="cd07812">
    <property type="entry name" value="SRPBCC"/>
    <property type="match status" value="1"/>
</dbReference>
<dbReference type="EMBL" id="WBMT01000019">
    <property type="protein sequence ID" value="KAB2343286.1"/>
    <property type="molecule type" value="Genomic_DNA"/>
</dbReference>
<reference evidence="1 2" key="1">
    <citation type="submission" date="2019-09" db="EMBL/GenBank/DDBJ databases">
        <title>Actinomadura physcomitrii sp. nov., a novel actinomycete isolated from moss [Physcomitrium sphaericum (Ludw) Fuernr].</title>
        <authorList>
            <person name="Zhuang X."/>
            <person name="Liu C."/>
        </authorList>
    </citation>
    <scope>NUCLEOTIDE SEQUENCE [LARGE SCALE GENOMIC DNA]</scope>
    <source>
        <strain evidence="1 2">HMC1</strain>
    </source>
</reference>
<dbReference type="RefSeq" id="WP_151566089.1">
    <property type="nucleotide sequence ID" value="NZ_WBMT01000019.1"/>
</dbReference>
<organism evidence="1 2">
    <name type="scientific">Actinomadura rudentiformis</name>
    <dbReference type="NCBI Taxonomy" id="359158"/>
    <lineage>
        <taxon>Bacteria</taxon>
        <taxon>Bacillati</taxon>
        <taxon>Actinomycetota</taxon>
        <taxon>Actinomycetes</taxon>
        <taxon>Streptosporangiales</taxon>
        <taxon>Thermomonosporaceae</taxon>
        <taxon>Actinomadura</taxon>
    </lineage>
</organism>
<evidence type="ECO:0000313" key="1">
    <source>
        <dbReference type="EMBL" id="KAB2343286.1"/>
    </source>
</evidence>
<dbReference type="OrthoDB" id="4618973at2"/>
<evidence type="ECO:0000313" key="2">
    <source>
        <dbReference type="Proteomes" id="UP000468735"/>
    </source>
</evidence>
<accession>A0A6H9YDA6</accession>